<reference evidence="2" key="2">
    <citation type="submission" date="2020-11" db="EMBL/GenBank/DDBJ databases">
        <authorList>
            <person name="McCartney M.A."/>
            <person name="Auch B."/>
            <person name="Kono T."/>
            <person name="Mallez S."/>
            <person name="Becker A."/>
            <person name="Gohl D.M."/>
            <person name="Silverstein K.A.T."/>
            <person name="Koren S."/>
            <person name="Bechman K.B."/>
            <person name="Herman A."/>
            <person name="Abrahante J.E."/>
            <person name="Garbe J."/>
        </authorList>
    </citation>
    <scope>NUCLEOTIDE SEQUENCE</scope>
    <source>
        <strain evidence="2">Duluth1</strain>
        <tissue evidence="2">Whole animal</tissue>
    </source>
</reference>
<evidence type="ECO:0000256" key="1">
    <source>
        <dbReference type="SAM" id="MobiDB-lite"/>
    </source>
</evidence>
<sequence>MSPVRSLITGLVIDDRSGHRSTECPVTGHVTGPVMSPVRSLITGHVTGPGH</sequence>
<feature type="region of interest" description="Disordered" evidence="1">
    <location>
        <begin position="17"/>
        <end position="36"/>
    </location>
</feature>
<organism evidence="2 3">
    <name type="scientific">Dreissena polymorpha</name>
    <name type="common">Zebra mussel</name>
    <name type="synonym">Mytilus polymorpha</name>
    <dbReference type="NCBI Taxonomy" id="45954"/>
    <lineage>
        <taxon>Eukaryota</taxon>
        <taxon>Metazoa</taxon>
        <taxon>Spiralia</taxon>
        <taxon>Lophotrochozoa</taxon>
        <taxon>Mollusca</taxon>
        <taxon>Bivalvia</taxon>
        <taxon>Autobranchia</taxon>
        <taxon>Heteroconchia</taxon>
        <taxon>Euheterodonta</taxon>
        <taxon>Imparidentia</taxon>
        <taxon>Neoheterodontei</taxon>
        <taxon>Myida</taxon>
        <taxon>Dreissenoidea</taxon>
        <taxon>Dreissenidae</taxon>
        <taxon>Dreissena</taxon>
    </lineage>
</organism>
<evidence type="ECO:0000313" key="3">
    <source>
        <dbReference type="Proteomes" id="UP000828390"/>
    </source>
</evidence>
<gene>
    <name evidence="2" type="ORF">DPMN_105432</name>
</gene>
<dbReference type="AlphaFoldDB" id="A0A9D4HDC0"/>
<name>A0A9D4HDC0_DREPO</name>
<proteinExistence type="predicted"/>
<dbReference type="Proteomes" id="UP000828390">
    <property type="component" value="Unassembled WGS sequence"/>
</dbReference>
<dbReference type="EMBL" id="JAIWYP010000004">
    <property type="protein sequence ID" value="KAH3832155.1"/>
    <property type="molecule type" value="Genomic_DNA"/>
</dbReference>
<reference evidence="2" key="1">
    <citation type="journal article" date="2019" name="bioRxiv">
        <title>The Genome of the Zebra Mussel, Dreissena polymorpha: A Resource for Invasive Species Research.</title>
        <authorList>
            <person name="McCartney M.A."/>
            <person name="Auch B."/>
            <person name="Kono T."/>
            <person name="Mallez S."/>
            <person name="Zhang Y."/>
            <person name="Obille A."/>
            <person name="Becker A."/>
            <person name="Abrahante J.E."/>
            <person name="Garbe J."/>
            <person name="Badalamenti J.P."/>
            <person name="Herman A."/>
            <person name="Mangelson H."/>
            <person name="Liachko I."/>
            <person name="Sullivan S."/>
            <person name="Sone E.D."/>
            <person name="Koren S."/>
            <person name="Silverstein K.A.T."/>
            <person name="Beckman K.B."/>
            <person name="Gohl D.M."/>
        </authorList>
    </citation>
    <scope>NUCLEOTIDE SEQUENCE</scope>
    <source>
        <strain evidence="2">Duluth1</strain>
        <tissue evidence="2">Whole animal</tissue>
    </source>
</reference>
<evidence type="ECO:0000313" key="2">
    <source>
        <dbReference type="EMBL" id="KAH3832155.1"/>
    </source>
</evidence>
<comment type="caution">
    <text evidence="2">The sequence shown here is derived from an EMBL/GenBank/DDBJ whole genome shotgun (WGS) entry which is preliminary data.</text>
</comment>
<protein>
    <submittedName>
        <fullName evidence="2">Uncharacterized protein</fullName>
    </submittedName>
</protein>
<keyword evidence="3" id="KW-1185">Reference proteome</keyword>
<accession>A0A9D4HDC0</accession>